<keyword evidence="2 6" id="KW-0812">Transmembrane</keyword>
<name>A0AA39GWE6_9BILA</name>
<evidence type="ECO:0000313" key="8">
    <source>
        <dbReference type="EMBL" id="KAK0394376.1"/>
    </source>
</evidence>
<dbReference type="Proteomes" id="UP001175271">
    <property type="component" value="Unassembled WGS sequence"/>
</dbReference>
<accession>A0AA39GWE6</accession>
<evidence type="ECO:0000256" key="6">
    <source>
        <dbReference type="SAM" id="Phobius"/>
    </source>
</evidence>
<evidence type="ECO:0000256" key="1">
    <source>
        <dbReference type="ARBA" id="ARBA00004141"/>
    </source>
</evidence>
<dbReference type="PROSITE" id="PS50262">
    <property type="entry name" value="G_PROTEIN_RECEP_F1_2"/>
    <property type="match status" value="1"/>
</dbReference>
<dbReference type="InterPro" id="IPR019408">
    <property type="entry name" value="7TM_GPCR_serpentine_rcpt_Srab"/>
</dbReference>
<feature type="transmembrane region" description="Helical" evidence="6">
    <location>
        <begin position="16"/>
        <end position="37"/>
    </location>
</feature>
<gene>
    <name evidence="8" type="ORF">QR680_000708</name>
</gene>
<comment type="similarity">
    <text evidence="5">Belongs to the nematode receptor-like protein sra family.</text>
</comment>
<evidence type="ECO:0000256" key="3">
    <source>
        <dbReference type="ARBA" id="ARBA00022989"/>
    </source>
</evidence>
<reference evidence="8" key="1">
    <citation type="submission" date="2023-06" db="EMBL/GenBank/DDBJ databases">
        <title>Genomic analysis of the entomopathogenic nematode Steinernema hermaphroditum.</title>
        <authorList>
            <person name="Schwarz E.M."/>
            <person name="Heppert J.K."/>
            <person name="Baniya A."/>
            <person name="Schwartz H.T."/>
            <person name="Tan C.-H."/>
            <person name="Antoshechkin I."/>
            <person name="Sternberg P.W."/>
            <person name="Goodrich-Blair H."/>
            <person name="Dillman A.R."/>
        </authorList>
    </citation>
    <scope>NUCLEOTIDE SEQUENCE</scope>
    <source>
        <strain evidence="8">PS9179</strain>
        <tissue evidence="8">Whole animal</tissue>
    </source>
</reference>
<dbReference type="AlphaFoldDB" id="A0AA39GWE6"/>
<feature type="transmembrane region" description="Helical" evidence="6">
    <location>
        <begin position="183"/>
        <end position="207"/>
    </location>
</feature>
<evidence type="ECO:0000259" key="7">
    <source>
        <dbReference type="PROSITE" id="PS50262"/>
    </source>
</evidence>
<dbReference type="InterPro" id="IPR017452">
    <property type="entry name" value="GPCR_Rhodpsn_7TM"/>
</dbReference>
<organism evidence="8 9">
    <name type="scientific">Steinernema hermaphroditum</name>
    <dbReference type="NCBI Taxonomy" id="289476"/>
    <lineage>
        <taxon>Eukaryota</taxon>
        <taxon>Metazoa</taxon>
        <taxon>Ecdysozoa</taxon>
        <taxon>Nematoda</taxon>
        <taxon>Chromadorea</taxon>
        <taxon>Rhabditida</taxon>
        <taxon>Tylenchina</taxon>
        <taxon>Panagrolaimomorpha</taxon>
        <taxon>Strongyloidoidea</taxon>
        <taxon>Steinernematidae</taxon>
        <taxon>Steinernema</taxon>
    </lineage>
</organism>
<comment type="subcellular location">
    <subcellularLocation>
        <location evidence="1">Membrane</location>
        <topology evidence="1">Multi-pass membrane protein</topology>
    </subcellularLocation>
</comment>
<proteinExistence type="inferred from homology"/>
<feature type="transmembrane region" description="Helical" evidence="6">
    <location>
        <begin position="286"/>
        <end position="305"/>
    </location>
</feature>
<evidence type="ECO:0000256" key="4">
    <source>
        <dbReference type="ARBA" id="ARBA00023136"/>
    </source>
</evidence>
<dbReference type="GO" id="GO:0016020">
    <property type="term" value="C:membrane"/>
    <property type="evidence" value="ECO:0007669"/>
    <property type="project" value="UniProtKB-SubCell"/>
</dbReference>
<keyword evidence="3 6" id="KW-1133">Transmembrane helix</keyword>
<feature type="transmembrane region" description="Helical" evidence="6">
    <location>
        <begin position="143"/>
        <end position="163"/>
    </location>
</feature>
<feature type="domain" description="G-protein coupled receptors family 1 profile" evidence="7">
    <location>
        <begin position="28"/>
        <end position="290"/>
    </location>
</feature>
<sequence>MNLTQCELAYDYNANVWIVLILSIVAALNLVGILLTLHVTRILLSTQVEVFHINLRILFGNLSFCLCLRSGLTLYRAVEHLFLVATWKSKCDFLKSAKSCILQSSLNAAPVFVLVFAYLMIALERCIATLMYKTYERRKDVGLSLLVAFLSWVHPVTKLVFSITSDVVVDDKPYCSSMTAKEFSFAETFIVPLIVLILSSVLFGIVWRFCHLKQKLTLSTQQHNLSGRFQLGENIRASKIVLPNAFLFVLVTVINIIVITAMKLIPGLDKDMRLFGILKEASSLTFPIYINLYALVFILHCSSVAKRTWIIRRYDRFTKDTWQEEEQCANNHFNLLTSYWK</sequence>
<evidence type="ECO:0000313" key="9">
    <source>
        <dbReference type="Proteomes" id="UP001175271"/>
    </source>
</evidence>
<protein>
    <recommendedName>
        <fullName evidence="7">G-protein coupled receptors family 1 profile domain-containing protein</fullName>
    </recommendedName>
</protein>
<feature type="transmembrane region" description="Helical" evidence="6">
    <location>
        <begin position="245"/>
        <end position="266"/>
    </location>
</feature>
<dbReference type="PANTHER" id="PTHR31357">
    <property type="entry name" value="SERPENTINE RECEPTOR CLASS ALPHA-10"/>
    <property type="match status" value="1"/>
</dbReference>
<dbReference type="PANTHER" id="PTHR31357:SF5">
    <property type="entry name" value="SERPENTINE RECEPTOR CLASS ALPHA-1-RELATED"/>
    <property type="match status" value="1"/>
</dbReference>
<feature type="transmembrane region" description="Helical" evidence="6">
    <location>
        <begin position="58"/>
        <end position="78"/>
    </location>
</feature>
<dbReference type="EMBL" id="JAUCMV010000005">
    <property type="protein sequence ID" value="KAK0394376.1"/>
    <property type="molecule type" value="Genomic_DNA"/>
</dbReference>
<keyword evidence="9" id="KW-1185">Reference proteome</keyword>
<keyword evidence="4 6" id="KW-0472">Membrane</keyword>
<dbReference type="InterPro" id="IPR051080">
    <property type="entry name" value="Nematode_rcpt-like_serp_alpha"/>
</dbReference>
<evidence type="ECO:0000256" key="5">
    <source>
        <dbReference type="ARBA" id="ARBA00037994"/>
    </source>
</evidence>
<comment type="caution">
    <text evidence="8">The sequence shown here is derived from an EMBL/GenBank/DDBJ whole genome shotgun (WGS) entry which is preliminary data.</text>
</comment>
<dbReference type="GO" id="GO:0004984">
    <property type="term" value="F:olfactory receptor activity"/>
    <property type="evidence" value="ECO:0007669"/>
    <property type="project" value="TreeGrafter"/>
</dbReference>
<evidence type="ECO:0000256" key="2">
    <source>
        <dbReference type="ARBA" id="ARBA00022692"/>
    </source>
</evidence>
<dbReference type="Pfam" id="PF10292">
    <property type="entry name" value="7TM_GPCR_Srab"/>
    <property type="match status" value="1"/>
</dbReference>
<feature type="transmembrane region" description="Helical" evidence="6">
    <location>
        <begin position="111"/>
        <end position="131"/>
    </location>
</feature>